<evidence type="ECO:0000256" key="5">
    <source>
        <dbReference type="ARBA" id="ARBA00023125"/>
    </source>
</evidence>
<dbReference type="PRINTS" id="PR00035">
    <property type="entry name" value="HTHGNTR"/>
</dbReference>
<evidence type="ECO:0000256" key="2">
    <source>
        <dbReference type="ARBA" id="ARBA00022448"/>
    </source>
</evidence>
<comment type="caution">
    <text evidence="8">The sequence shown here is derived from an EMBL/GenBank/DDBJ whole genome shotgun (WGS) entry which is preliminary data.</text>
</comment>
<evidence type="ECO:0000259" key="7">
    <source>
        <dbReference type="PROSITE" id="PS50949"/>
    </source>
</evidence>
<evidence type="ECO:0000256" key="6">
    <source>
        <dbReference type="ARBA" id="ARBA00023163"/>
    </source>
</evidence>
<dbReference type="EMBL" id="QMFB01000030">
    <property type="protein sequence ID" value="RAV13327.1"/>
    <property type="molecule type" value="Genomic_DNA"/>
</dbReference>
<dbReference type="PANTHER" id="PTHR30061:SF50">
    <property type="entry name" value="MALTOSE_MALTODEXTRIN-BINDING PERIPLASMIC PROTEIN"/>
    <property type="match status" value="1"/>
</dbReference>
<dbReference type="Pfam" id="PF01547">
    <property type="entry name" value="SBP_bac_1"/>
    <property type="match status" value="1"/>
</dbReference>
<dbReference type="InterPro" id="IPR036388">
    <property type="entry name" value="WH-like_DNA-bd_sf"/>
</dbReference>
<proteinExistence type="inferred from homology"/>
<dbReference type="GO" id="GO:0015768">
    <property type="term" value="P:maltose transport"/>
    <property type="evidence" value="ECO:0007669"/>
    <property type="project" value="TreeGrafter"/>
</dbReference>
<dbReference type="Gene3D" id="1.10.10.10">
    <property type="entry name" value="Winged helix-like DNA-binding domain superfamily/Winged helix DNA-binding domain"/>
    <property type="match status" value="1"/>
</dbReference>
<dbReference type="RefSeq" id="WP_113035391.1">
    <property type="nucleotide sequence ID" value="NZ_QMFB01000030.1"/>
</dbReference>
<keyword evidence="3" id="KW-0732">Signal</keyword>
<dbReference type="InterPro" id="IPR006059">
    <property type="entry name" value="SBP"/>
</dbReference>
<dbReference type="OrthoDB" id="2374506at2"/>
<protein>
    <submittedName>
        <fullName evidence="8">ABC transporter substrate-binding protein</fullName>
    </submittedName>
</protein>
<keyword evidence="5" id="KW-0238">DNA-binding</keyword>
<accession>A0A329M8I0</accession>
<dbReference type="SUPFAM" id="SSF46785">
    <property type="entry name" value="Winged helix' DNA-binding domain"/>
    <property type="match status" value="1"/>
</dbReference>
<dbReference type="PROSITE" id="PS50949">
    <property type="entry name" value="HTH_GNTR"/>
    <property type="match status" value="1"/>
</dbReference>
<evidence type="ECO:0000256" key="3">
    <source>
        <dbReference type="ARBA" id="ARBA00022729"/>
    </source>
</evidence>
<dbReference type="AlphaFoldDB" id="A0A329M8I0"/>
<dbReference type="InterPro" id="IPR036390">
    <property type="entry name" value="WH_DNA-bd_sf"/>
</dbReference>
<dbReference type="Pfam" id="PF00392">
    <property type="entry name" value="GntR"/>
    <property type="match status" value="1"/>
</dbReference>
<dbReference type="GO" id="GO:0042956">
    <property type="term" value="P:maltodextrin transmembrane transport"/>
    <property type="evidence" value="ECO:0007669"/>
    <property type="project" value="TreeGrafter"/>
</dbReference>
<dbReference type="SMART" id="SM00345">
    <property type="entry name" value="HTH_GNTR"/>
    <property type="match status" value="1"/>
</dbReference>
<reference evidence="8 9" key="1">
    <citation type="journal article" date="2009" name="Int. J. Syst. Evol. Microbiol.">
        <title>Paenibacillus contaminans sp. nov., isolated from a contaminated laboratory plate.</title>
        <authorList>
            <person name="Chou J.H."/>
            <person name="Lee J.H."/>
            <person name="Lin M.C."/>
            <person name="Chang P.S."/>
            <person name="Arun A.B."/>
            <person name="Young C.C."/>
            <person name="Chen W.M."/>
        </authorList>
    </citation>
    <scope>NUCLEOTIDE SEQUENCE [LARGE SCALE GENOMIC DNA]</scope>
    <source>
        <strain evidence="8 9">CKOBP-6</strain>
    </source>
</reference>
<dbReference type="InterPro" id="IPR000524">
    <property type="entry name" value="Tscrpt_reg_HTH_GntR"/>
</dbReference>
<dbReference type="SUPFAM" id="SSF53850">
    <property type="entry name" value="Periplasmic binding protein-like II"/>
    <property type="match status" value="1"/>
</dbReference>
<comment type="similarity">
    <text evidence="1">Belongs to the bacterial solute-binding protein 1 family.</text>
</comment>
<dbReference type="Proteomes" id="UP000250369">
    <property type="component" value="Unassembled WGS sequence"/>
</dbReference>
<dbReference type="GO" id="GO:0003677">
    <property type="term" value="F:DNA binding"/>
    <property type="evidence" value="ECO:0007669"/>
    <property type="project" value="UniProtKB-KW"/>
</dbReference>
<dbReference type="PANTHER" id="PTHR30061">
    <property type="entry name" value="MALTOSE-BINDING PERIPLASMIC PROTEIN"/>
    <property type="match status" value="1"/>
</dbReference>
<dbReference type="CDD" id="cd07377">
    <property type="entry name" value="WHTH_GntR"/>
    <property type="match status" value="1"/>
</dbReference>
<keyword evidence="6" id="KW-0804">Transcription</keyword>
<evidence type="ECO:0000313" key="8">
    <source>
        <dbReference type="EMBL" id="RAV13327.1"/>
    </source>
</evidence>
<evidence type="ECO:0000256" key="4">
    <source>
        <dbReference type="ARBA" id="ARBA00023015"/>
    </source>
</evidence>
<keyword evidence="9" id="KW-1185">Reference proteome</keyword>
<evidence type="ECO:0000313" key="9">
    <source>
        <dbReference type="Proteomes" id="UP000250369"/>
    </source>
</evidence>
<keyword evidence="2" id="KW-0813">Transport</keyword>
<dbReference type="Gene3D" id="3.40.190.10">
    <property type="entry name" value="Periplasmic binding protein-like II"/>
    <property type="match status" value="1"/>
</dbReference>
<dbReference type="GO" id="GO:0055052">
    <property type="term" value="C:ATP-binding cassette (ABC) transporter complex, substrate-binding subunit-containing"/>
    <property type="evidence" value="ECO:0007669"/>
    <property type="project" value="TreeGrafter"/>
</dbReference>
<evidence type="ECO:0000256" key="1">
    <source>
        <dbReference type="ARBA" id="ARBA00008520"/>
    </source>
</evidence>
<dbReference type="GO" id="GO:0003700">
    <property type="term" value="F:DNA-binding transcription factor activity"/>
    <property type="evidence" value="ECO:0007669"/>
    <property type="project" value="InterPro"/>
</dbReference>
<dbReference type="GO" id="GO:1901982">
    <property type="term" value="F:maltose binding"/>
    <property type="evidence" value="ECO:0007669"/>
    <property type="project" value="TreeGrafter"/>
</dbReference>
<keyword evidence="4" id="KW-0805">Transcription regulation</keyword>
<name>A0A329M8I0_9BACL</name>
<sequence>MLGRRNEFKERYDQFHKQLRDEIVSGQLKPGEFILPENTLSEKYNLSRVSIRKVLADLVDEGLIEKIAGKGNRVVIPEGELPVETLHIAWFSGSYEIEIVRRIIRLFEERHPFVRIELSVLSVDDYTETLIRLIEQDQGPDVFMMSESHYRAWVQSGRTDMLAGYVPPHLNPESTSYAEVFALFAHDGRMLAAPFVFSPVVICYNQTIMQNKGMDQPIIESWDDLLEIALRCTGTPNADGIVEQYGFCFSSSINRWPVFLMQNGGQIISPENGRSTLSLPSNVEALEYCVQLMYKHQVSPIFTHGSNHLAESLFVKERIAMIMTTYYFMNEFRDHPIQWDVLPTSQNTLLLGGGLAINGMSSKTELAQRVVDFMTGEEAQKLLKQQGCTIPALRSVAEDTGLYNPEVHPPHYHRFMDVLPKAKPLTSLGLMQNGINMLYDELNLLWANMESPENACKRIEVLLNETNP</sequence>
<organism evidence="8 9">
    <name type="scientific">Paenibacillus contaminans</name>
    <dbReference type="NCBI Taxonomy" id="450362"/>
    <lineage>
        <taxon>Bacteria</taxon>
        <taxon>Bacillati</taxon>
        <taxon>Bacillota</taxon>
        <taxon>Bacilli</taxon>
        <taxon>Bacillales</taxon>
        <taxon>Paenibacillaceae</taxon>
        <taxon>Paenibacillus</taxon>
    </lineage>
</organism>
<gene>
    <name evidence="8" type="ORF">DQG23_33515</name>
</gene>
<feature type="domain" description="HTH gntR-type" evidence="7">
    <location>
        <begin position="9"/>
        <end position="77"/>
    </location>
</feature>